<evidence type="ECO:0000313" key="6">
    <source>
        <dbReference type="EMBL" id="VAW53075.1"/>
    </source>
</evidence>
<dbReference type="Pfam" id="PF00563">
    <property type="entry name" value="EAL"/>
    <property type="match status" value="1"/>
</dbReference>
<dbReference type="Pfam" id="PF00512">
    <property type="entry name" value="HisKA"/>
    <property type="match status" value="1"/>
</dbReference>
<name>A0A3B0WAT3_9ZZZZ</name>
<dbReference type="InterPro" id="IPR000160">
    <property type="entry name" value="GGDEF_dom"/>
</dbReference>
<dbReference type="PANTHER" id="PTHR44757">
    <property type="entry name" value="DIGUANYLATE CYCLASE DGCP"/>
    <property type="match status" value="1"/>
</dbReference>
<dbReference type="Gene3D" id="3.30.70.270">
    <property type="match status" value="1"/>
</dbReference>
<dbReference type="GO" id="GO:0000155">
    <property type="term" value="F:phosphorelay sensor kinase activity"/>
    <property type="evidence" value="ECO:0007669"/>
    <property type="project" value="InterPro"/>
</dbReference>
<dbReference type="Gene3D" id="3.30.565.10">
    <property type="entry name" value="Histidine kinase-like ATPase, C-terminal domain"/>
    <property type="match status" value="1"/>
</dbReference>
<dbReference type="InterPro" id="IPR005467">
    <property type="entry name" value="His_kinase_dom"/>
</dbReference>
<dbReference type="SUPFAM" id="SSF55073">
    <property type="entry name" value="Nucleotide cyclase"/>
    <property type="match status" value="1"/>
</dbReference>
<dbReference type="InterPro" id="IPR003594">
    <property type="entry name" value="HATPase_dom"/>
</dbReference>
<dbReference type="InterPro" id="IPR043128">
    <property type="entry name" value="Rev_trsase/Diguanyl_cyclase"/>
</dbReference>
<dbReference type="InterPro" id="IPR052155">
    <property type="entry name" value="Biofilm_reg_signaling"/>
</dbReference>
<dbReference type="InterPro" id="IPR001633">
    <property type="entry name" value="EAL_dom"/>
</dbReference>
<dbReference type="FunFam" id="3.30.70.270:FF:000001">
    <property type="entry name" value="Diguanylate cyclase domain protein"/>
    <property type="match status" value="1"/>
</dbReference>
<accession>A0A3B0WAT3</accession>
<feature type="domain" description="EAL" evidence="4">
    <location>
        <begin position="818"/>
        <end position="1071"/>
    </location>
</feature>
<dbReference type="CDD" id="cd17546">
    <property type="entry name" value="REC_hyHK_CKI1_RcsC-like"/>
    <property type="match status" value="1"/>
</dbReference>
<keyword evidence="1" id="KW-0597">Phosphoprotein</keyword>
<dbReference type="CDD" id="cd01948">
    <property type="entry name" value="EAL"/>
    <property type="match status" value="1"/>
</dbReference>
<dbReference type="InterPro" id="IPR001789">
    <property type="entry name" value="Sig_transdc_resp-reg_receiver"/>
</dbReference>
<dbReference type="SUPFAM" id="SSF52172">
    <property type="entry name" value="CheY-like"/>
    <property type="match status" value="1"/>
</dbReference>
<dbReference type="InterPro" id="IPR036890">
    <property type="entry name" value="HATPase_C_sf"/>
</dbReference>
<dbReference type="Pfam" id="PF00990">
    <property type="entry name" value="GGDEF"/>
    <property type="match status" value="1"/>
</dbReference>
<dbReference type="InterPro" id="IPR003661">
    <property type="entry name" value="HisK_dim/P_dom"/>
</dbReference>
<dbReference type="PROSITE" id="PS50109">
    <property type="entry name" value="HIS_KIN"/>
    <property type="match status" value="1"/>
</dbReference>
<dbReference type="Gene3D" id="3.40.50.2300">
    <property type="match status" value="1"/>
</dbReference>
<evidence type="ECO:0000259" key="2">
    <source>
        <dbReference type="PROSITE" id="PS50109"/>
    </source>
</evidence>
<proteinExistence type="predicted"/>
<dbReference type="SUPFAM" id="SSF55874">
    <property type="entry name" value="ATPase domain of HSP90 chaperone/DNA topoisomerase II/histidine kinase"/>
    <property type="match status" value="1"/>
</dbReference>
<feature type="domain" description="Response regulatory" evidence="3">
    <location>
        <begin position="332"/>
        <end position="451"/>
    </location>
</feature>
<evidence type="ECO:0000259" key="5">
    <source>
        <dbReference type="PROSITE" id="PS50887"/>
    </source>
</evidence>
<dbReference type="SMART" id="SM00052">
    <property type="entry name" value="EAL"/>
    <property type="match status" value="1"/>
</dbReference>
<gene>
    <name evidence="6" type="ORF">MNBD_GAMMA06-1940</name>
</gene>
<dbReference type="AlphaFoldDB" id="A0A3B0WAT3"/>
<dbReference type="CDD" id="cd01949">
    <property type="entry name" value="GGDEF"/>
    <property type="match status" value="1"/>
</dbReference>
<protein>
    <submittedName>
        <fullName evidence="6">Diguanylate cyclase/phosphodiesterase (GGDEF &amp; EAL domains) with PAS/PAC sensor(S)</fullName>
    </submittedName>
</protein>
<dbReference type="PROSITE" id="PS50887">
    <property type="entry name" value="GGDEF"/>
    <property type="match status" value="1"/>
</dbReference>
<sequence>MSDKGTTELELEITHLKKINSALNKRVEDLNTSNGNKVSLLKSAQLMEHATDADANTNSLKTTVTDIVHNSDQVAPAQNESTQDDYLTADIQPNIPMNGIMGMLEMLLNSDIDGKSDHLPDYLPDTAFNSENSLLTVINDILDFSKIKSGKLCLHEETFNLANLFNKTADQMADNARSKNLKFITHFPENIEYEAVGDSARLHQVIVNILDNAIKFTKQGEVEFNAEVEIIDKIFHVDVTIRDTGKGIDLAYQTSIFEPFEQEDDVNLIQDFSATGLGLSITRDLIQLMGGEISLQSSPGKGSTFHFDIELGIANKITSNKVKKTQSENKIRILLAEDTLANQEIMFEQMDMLGYKIEVVENGLQALEAINQNVYALIFMDIHMPYMDGFAATEAIRTVEKEKNREPVPIIAVTADLSKNVRQRCDKVGMNSYLSKPFSINDIETILKTWLGGVSHTKTSNKLPILSSPKDLSQAVIEQLRALSKHGDQDTLSNAVSRLNLAYTILFTLQKTRNANALWQQQQLLEAAEYTAQVSHWSWEPDKQHIQFSHHLQRYFSHPLTDIKTLEEFIENIGDHDMDVAVKSCLATGQDSSWEQKSINKKFDDPRYLLHRFRIVSGEDRRPMLIGTVQEISSIRRAEQRIMELAFYDPLTKLSSRSSFNKQLQELIVNSQRRLEKFALLYLDIDDFKNINDSFGHDIGDKLLIEVANRLKNLLRESDFASRLGGDEFCMLINDIKNSHSAENVAKRCLALLAKPFILAGRKITPHASIGIAMYPNDGSDANVLIKMADTAMHEAKKAGKKQCMLYETAMTDAAQHRLTIEEDLRIALNEQQFELYYQPKISLFSGKANSVEALIRWNHPDNKVHAPDSFIPDAERLGLIISLGEWVVKEACTQIKKWKDQGLENIAIAVNISPQHFEETDFARNIAKIVNGSGVSPALIEIEITESTSRNQQVFLDTCQQLRKLGFKTAIDDFGTGYSSLSVLKGASIDVLKIDREFIRHLPNDSQASILIGTILGMSKALGMQVVAEGVETEAQLKVLVAMGCHMAQGYYFSKPVQATEIPALIELCFQRPKTNQVA</sequence>
<evidence type="ECO:0000256" key="1">
    <source>
        <dbReference type="ARBA" id="ARBA00022553"/>
    </source>
</evidence>
<dbReference type="SMART" id="SM00387">
    <property type="entry name" value="HATPase_c"/>
    <property type="match status" value="1"/>
</dbReference>
<dbReference type="InterPro" id="IPR035919">
    <property type="entry name" value="EAL_sf"/>
</dbReference>
<dbReference type="Pfam" id="PF00072">
    <property type="entry name" value="Response_reg"/>
    <property type="match status" value="1"/>
</dbReference>
<dbReference type="Pfam" id="PF02518">
    <property type="entry name" value="HATPase_c"/>
    <property type="match status" value="1"/>
</dbReference>
<dbReference type="PANTHER" id="PTHR44757:SF2">
    <property type="entry name" value="BIOFILM ARCHITECTURE MAINTENANCE PROTEIN MBAA"/>
    <property type="match status" value="1"/>
</dbReference>
<reference evidence="6" key="1">
    <citation type="submission" date="2018-06" db="EMBL/GenBank/DDBJ databases">
        <authorList>
            <person name="Zhirakovskaya E."/>
        </authorList>
    </citation>
    <scope>NUCLEOTIDE SEQUENCE</scope>
</reference>
<dbReference type="SMART" id="SM00448">
    <property type="entry name" value="REC"/>
    <property type="match status" value="1"/>
</dbReference>
<dbReference type="InterPro" id="IPR029787">
    <property type="entry name" value="Nucleotide_cyclase"/>
</dbReference>
<dbReference type="SMART" id="SM00267">
    <property type="entry name" value="GGDEF"/>
    <property type="match status" value="1"/>
</dbReference>
<feature type="domain" description="Histidine kinase" evidence="2">
    <location>
        <begin position="88"/>
        <end position="313"/>
    </location>
</feature>
<evidence type="ECO:0000259" key="3">
    <source>
        <dbReference type="PROSITE" id="PS50110"/>
    </source>
</evidence>
<dbReference type="EMBL" id="UOFD01000057">
    <property type="protein sequence ID" value="VAW53075.1"/>
    <property type="molecule type" value="Genomic_DNA"/>
</dbReference>
<dbReference type="SUPFAM" id="SSF141868">
    <property type="entry name" value="EAL domain-like"/>
    <property type="match status" value="1"/>
</dbReference>
<dbReference type="InterPro" id="IPR011006">
    <property type="entry name" value="CheY-like_superfamily"/>
</dbReference>
<dbReference type="PROSITE" id="PS50883">
    <property type="entry name" value="EAL"/>
    <property type="match status" value="1"/>
</dbReference>
<dbReference type="Gene3D" id="3.20.20.450">
    <property type="entry name" value="EAL domain"/>
    <property type="match status" value="1"/>
</dbReference>
<dbReference type="FunFam" id="3.30.565.10:FF:000010">
    <property type="entry name" value="Sensor histidine kinase RcsC"/>
    <property type="match status" value="1"/>
</dbReference>
<dbReference type="PROSITE" id="PS50110">
    <property type="entry name" value="RESPONSE_REGULATORY"/>
    <property type="match status" value="1"/>
</dbReference>
<dbReference type="CDD" id="cd16922">
    <property type="entry name" value="HATPase_EvgS-ArcB-TorS-like"/>
    <property type="match status" value="1"/>
</dbReference>
<dbReference type="Gene3D" id="1.10.287.130">
    <property type="match status" value="1"/>
</dbReference>
<dbReference type="PRINTS" id="PR00344">
    <property type="entry name" value="BCTRLSENSOR"/>
</dbReference>
<dbReference type="InterPro" id="IPR004358">
    <property type="entry name" value="Sig_transdc_His_kin-like_C"/>
</dbReference>
<feature type="domain" description="GGDEF" evidence="5">
    <location>
        <begin position="676"/>
        <end position="809"/>
    </location>
</feature>
<dbReference type="CDD" id="cd00082">
    <property type="entry name" value="HisKA"/>
    <property type="match status" value="1"/>
</dbReference>
<organism evidence="6">
    <name type="scientific">hydrothermal vent metagenome</name>
    <dbReference type="NCBI Taxonomy" id="652676"/>
    <lineage>
        <taxon>unclassified sequences</taxon>
        <taxon>metagenomes</taxon>
        <taxon>ecological metagenomes</taxon>
    </lineage>
</organism>
<dbReference type="InterPro" id="IPR036097">
    <property type="entry name" value="HisK_dim/P_sf"/>
</dbReference>
<evidence type="ECO:0000259" key="4">
    <source>
        <dbReference type="PROSITE" id="PS50883"/>
    </source>
</evidence>
<dbReference type="SUPFAM" id="SSF47384">
    <property type="entry name" value="Homodimeric domain of signal transducing histidine kinase"/>
    <property type="match status" value="1"/>
</dbReference>
<dbReference type="NCBIfam" id="TIGR00254">
    <property type="entry name" value="GGDEF"/>
    <property type="match status" value="1"/>
</dbReference>